<reference evidence="3 4" key="1">
    <citation type="submission" date="2016-11" db="EMBL/GenBank/DDBJ databases">
        <authorList>
            <person name="Varghese N."/>
            <person name="Submissions S."/>
        </authorList>
    </citation>
    <scope>NUCLEOTIDE SEQUENCE [LARGE SCALE GENOMIC DNA]</scope>
    <source>
        <strain evidence="3 4">NFR18</strain>
    </source>
</reference>
<dbReference type="InterPro" id="IPR038522">
    <property type="entry name" value="T4/T6SS_DotU_sf"/>
</dbReference>
<keyword evidence="1" id="KW-1133">Transmembrane helix</keyword>
<evidence type="ECO:0000259" key="2">
    <source>
        <dbReference type="Pfam" id="PF09850"/>
    </source>
</evidence>
<feature type="transmembrane region" description="Helical" evidence="1">
    <location>
        <begin position="209"/>
        <end position="229"/>
    </location>
</feature>
<dbReference type="Gene3D" id="1.25.40.590">
    <property type="entry name" value="Type IV / VI secretion system, DotU"/>
    <property type="match status" value="1"/>
</dbReference>
<organism evidence="3 4">
    <name type="scientific">Janthinobacterium lividum</name>
    <dbReference type="NCBI Taxonomy" id="29581"/>
    <lineage>
        <taxon>Bacteria</taxon>
        <taxon>Pseudomonadati</taxon>
        <taxon>Pseudomonadota</taxon>
        <taxon>Betaproteobacteria</taxon>
        <taxon>Burkholderiales</taxon>
        <taxon>Oxalobacteraceae</taxon>
        <taxon>Janthinobacterium</taxon>
    </lineage>
</organism>
<name>A0AB38C313_9BURK</name>
<dbReference type="InterPro" id="IPR017732">
    <property type="entry name" value="T4/T6SS_DotU"/>
</dbReference>
<dbReference type="PANTHER" id="PTHR38033">
    <property type="entry name" value="MEMBRANE PROTEIN-RELATED"/>
    <property type="match status" value="1"/>
</dbReference>
<dbReference type="NCBIfam" id="TIGR03349">
    <property type="entry name" value="IV_VI_DotU"/>
    <property type="match status" value="1"/>
</dbReference>
<evidence type="ECO:0000313" key="3">
    <source>
        <dbReference type="EMBL" id="SFX11910.1"/>
    </source>
</evidence>
<dbReference type="Pfam" id="PF09850">
    <property type="entry name" value="DotU"/>
    <property type="match status" value="1"/>
</dbReference>
<dbReference type="RefSeq" id="WP_072452668.1">
    <property type="nucleotide sequence ID" value="NZ_FPKH01000001.1"/>
</dbReference>
<dbReference type="AlphaFoldDB" id="A0AB38C313"/>
<evidence type="ECO:0000313" key="4">
    <source>
        <dbReference type="Proteomes" id="UP000182489"/>
    </source>
</evidence>
<dbReference type="PANTHER" id="PTHR38033:SF1">
    <property type="entry name" value="DOTU FAMILY TYPE IV_VI SECRETION SYSTEM PROTEIN"/>
    <property type="match status" value="1"/>
</dbReference>
<feature type="domain" description="Type IV / VI secretion system DotU" evidence="2">
    <location>
        <begin position="33"/>
        <end position="231"/>
    </location>
</feature>
<dbReference type="EMBL" id="FPKH01000001">
    <property type="protein sequence ID" value="SFX11910.1"/>
    <property type="molecule type" value="Genomic_DNA"/>
</dbReference>
<accession>A0AB38C313</accession>
<comment type="caution">
    <text evidence="3">The sequence shown here is derived from an EMBL/GenBank/DDBJ whole genome shotgun (WGS) entry which is preliminary data.</text>
</comment>
<proteinExistence type="predicted"/>
<dbReference type="NCBIfam" id="NF038228">
    <property type="entry name" value="IcmH_DotU_IVB"/>
    <property type="match status" value="1"/>
</dbReference>
<evidence type="ECO:0000256" key="1">
    <source>
        <dbReference type="SAM" id="Phobius"/>
    </source>
</evidence>
<gene>
    <name evidence="3" type="ORF">SAMN03097694_0800</name>
</gene>
<keyword evidence="1" id="KW-0812">Transmembrane</keyword>
<dbReference type="Proteomes" id="UP000182489">
    <property type="component" value="Unassembled WGS sequence"/>
</dbReference>
<protein>
    <submittedName>
        <fullName evidence="3">Type VI secretion system protein ImpK</fullName>
    </submittedName>
</protein>
<sequence length="262" mass="28903">MSQLIERRAAPSLLGQRGSARGGTASRHAGSALLDLMHEGFYMLFMLKHGSAPGDEQSFMDRITAFLDDFEREAKKIRADGDDIEAAKYAFCAAVDEIILASPFALRKQWERRPLQLLIFGDQLAGEHFFDRLDALRGKGAMRVQALQVFHMCLLLGFQGKYAIDGGEKISYLTARLGDEIAHIKGKSRGFAPRADRPDQVVNKRGSDVPLWALSSFFALLAICAYLGLKTHLTRGTQTTLAAYADLVKLAPRPAHLTITLP</sequence>
<keyword evidence="1" id="KW-0472">Membrane</keyword>